<feature type="signal peptide" evidence="1">
    <location>
        <begin position="1"/>
        <end position="22"/>
    </location>
</feature>
<dbReference type="Proteomes" id="UP001472677">
    <property type="component" value="Unassembled WGS sequence"/>
</dbReference>
<dbReference type="EMBL" id="JBBPBM010000006">
    <property type="protein sequence ID" value="KAK8578738.1"/>
    <property type="molecule type" value="Genomic_DNA"/>
</dbReference>
<accession>A0ABR2FCU2</accession>
<name>A0ABR2FCU2_9ROSI</name>
<sequence length="81" mass="8980">MGIKFLLPAICVCTSITTWVLTESSDGLARITLKRQPLDLKRLNVARITQVGIDGNVNDQEADVIYIKNYLGNVFTIEKGI</sequence>
<evidence type="ECO:0000313" key="3">
    <source>
        <dbReference type="Proteomes" id="UP001472677"/>
    </source>
</evidence>
<reference evidence="2 3" key="1">
    <citation type="journal article" date="2024" name="G3 (Bethesda)">
        <title>Genome assembly of Hibiscus sabdariffa L. provides insights into metabolisms of medicinal natural products.</title>
        <authorList>
            <person name="Kim T."/>
        </authorList>
    </citation>
    <scope>NUCLEOTIDE SEQUENCE [LARGE SCALE GENOMIC DNA]</scope>
    <source>
        <strain evidence="2">TK-2024</strain>
        <tissue evidence="2">Old leaves</tissue>
    </source>
</reference>
<keyword evidence="1" id="KW-0732">Signal</keyword>
<organism evidence="2 3">
    <name type="scientific">Hibiscus sabdariffa</name>
    <name type="common">roselle</name>
    <dbReference type="NCBI Taxonomy" id="183260"/>
    <lineage>
        <taxon>Eukaryota</taxon>
        <taxon>Viridiplantae</taxon>
        <taxon>Streptophyta</taxon>
        <taxon>Embryophyta</taxon>
        <taxon>Tracheophyta</taxon>
        <taxon>Spermatophyta</taxon>
        <taxon>Magnoliopsida</taxon>
        <taxon>eudicotyledons</taxon>
        <taxon>Gunneridae</taxon>
        <taxon>Pentapetalae</taxon>
        <taxon>rosids</taxon>
        <taxon>malvids</taxon>
        <taxon>Malvales</taxon>
        <taxon>Malvaceae</taxon>
        <taxon>Malvoideae</taxon>
        <taxon>Hibiscus</taxon>
    </lineage>
</organism>
<comment type="caution">
    <text evidence="2">The sequence shown here is derived from an EMBL/GenBank/DDBJ whole genome shotgun (WGS) entry which is preliminary data.</text>
</comment>
<evidence type="ECO:0000313" key="2">
    <source>
        <dbReference type="EMBL" id="KAK8578738.1"/>
    </source>
</evidence>
<evidence type="ECO:0000256" key="1">
    <source>
        <dbReference type="SAM" id="SignalP"/>
    </source>
</evidence>
<feature type="chain" id="PRO_5047443796" evidence="1">
    <location>
        <begin position="23"/>
        <end position="81"/>
    </location>
</feature>
<proteinExistence type="predicted"/>
<gene>
    <name evidence="2" type="ORF">V6N12_069082</name>
</gene>
<protein>
    <submittedName>
        <fullName evidence="2">Uncharacterized protein</fullName>
    </submittedName>
</protein>
<keyword evidence="3" id="KW-1185">Reference proteome</keyword>